<dbReference type="Pfam" id="PF11790">
    <property type="entry name" value="Glyco_hydro_cc"/>
    <property type="match status" value="2"/>
</dbReference>
<dbReference type="AlphaFoldDB" id="A0A1L7X6P4"/>
<dbReference type="InterPro" id="IPR053183">
    <property type="entry name" value="ASL1"/>
</dbReference>
<dbReference type="GO" id="GO:0009277">
    <property type="term" value="C:fungal-type cell wall"/>
    <property type="evidence" value="ECO:0007669"/>
    <property type="project" value="TreeGrafter"/>
</dbReference>
<accession>A0A1L7X6P4</accession>
<feature type="chain" id="PRO_5012634575" description="Asl1-like glycosyl hydrolase catalytic domain-containing protein" evidence="1">
    <location>
        <begin position="24"/>
        <end position="356"/>
    </location>
</feature>
<reference evidence="3 4" key="1">
    <citation type="submission" date="2016-03" db="EMBL/GenBank/DDBJ databases">
        <authorList>
            <person name="Ploux O."/>
        </authorList>
    </citation>
    <scope>NUCLEOTIDE SEQUENCE [LARGE SCALE GENOMIC DNA]</scope>
    <source>
        <strain evidence="3 4">UAMH 11012</strain>
    </source>
</reference>
<keyword evidence="4" id="KW-1185">Reference proteome</keyword>
<dbReference type="InterPro" id="IPR024655">
    <property type="entry name" value="Asl1_glyco_hydro_catalytic"/>
</dbReference>
<dbReference type="GO" id="GO:0071966">
    <property type="term" value="P:fungal-type cell wall polysaccharide metabolic process"/>
    <property type="evidence" value="ECO:0007669"/>
    <property type="project" value="TreeGrafter"/>
</dbReference>
<dbReference type="STRING" id="576137.A0A1L7X6P4"/>
<dbReference type="PANTHER" id="PTHR34154">
    <property type="entry name" value="ALKALI-SENSITIVE LINKAGE PROTEIN 1"/>
    <property type="match status" value="1"/>
</dbReference>
<proteinExistence type="predicted"/>
<dbReference type="EMBL" id="FJOG01000016">
    <property type="protein sequence ID" value="CZR60684.1"/>
    <property type="molecule type" value="Genomic_DNA"/>
</dbReference>
<dbReference type="PANTHER" id="PTHR34154:SF3">
    <property type="entry name" value="ALKALI-SENSITIVE LINKAGE PROTEIN 1"/>
    <property type="match status" value="1"/>
</dbReference>
<gene>
    <name evidence="3" type="ORF">PAC_10580</name>
</gene>
<evidence type="ECO:0000313" key="4">
    <source>
        <dbReference type="Proteomes" id="UP000184330"/>
    </source>
</evidence>
<dbReference type="Gene3D" id="3.20.20.80">
    <property type="entry name" value="Glycosidases"/>
    <property type="match status" value="1"/>
</dbReference>
<evidence type="ECO:0000313" key="3">
    <source>
        <dbReference type="EMBL" id="CZR60684.1"/>
    </source>
</evidence>
<sequence length="356" mass="38336">MRATLSIFSVFTFTFIFASPILAQYPQSPKRGLVSVSTLNPQDDYLFVQPNNGLTWYFNYGLSPTPDYINLTQSDIEFVPMLWGVSNTTGSTFLSNITSIIANGRNITHVLGFNEPDVNFTARGSQVSPDAAAASWILNFDPLRKMGIKVGAPVVYADESGFTWLDKFYAACQSRNSNCTADFMNIHCFGNISFVQSYLAEYKQKSVSQAPINIGAEPPSLPISPPRYPGIPLWITEYGLANSPVLATEAFFNQSIALFDNDTTVERYSYFGAFRASASNVGWNASMLDGRGKLTNIGSWYLGGAMVEDATTTTSTAAASTSSASTSDATELSMGGIEMVGSVVVAAAAALGLLLN</sequence>
<dbReference type="Proteomes" id="UP000184330">
    <property type="component" value="Unassembled WGS sequence"/>
</dbReference>
<feature type="signal peptide" evidence="1">
    <location>
        <begin position="1"/>
        <end position="23"/>
    </location>
</feature>
<evidence type="ECO:0000256" key="1">
    <source>
        <dbReference type="SAM" id="SignalP"/>
    </source>
</evidence>
<keyword evidence="1" id="KW-0732">Signal</keyword>
<protein>
    <recommendedName>
        <fullName evidence="2">Asl1-like glycosyl hydrolase catalytic domain-containing protein</fullName>
    </recommendedName>
</protein>
<evidence type="ECO:0000259" key="2">
    <source>
        <dbReference type="Pfam" id="PF11790"/>
    </source>
</evidence>
<feature type="domain" description="Asl1-like glycosyl hydrolase catalytic" evidence="2">
    <location>
        <begin position="231"/>
        <end position="301"/>
    </location>
</feature>
<name>A0A1L7X6P4_9HELO</name>
<feature type="domain" description="Asl1-like glycosyl hydrolase catalytic" evidence="2">
    <location>
        <begin position="40"/>
        <end position="205"/>
    </location>
</feature>
<dbReference type="InterPro" id="IPR017853">
    <property type="entry name" value="GH"/>
</dbReference>
<dbReference type="SUPFAM" id="SSF51445">
    <property type="entry name" value="(Trans)glycosidases"/>
    <property type="match status" value="1"/>
</dbReference>
<organism evidence="3 4">
    <name type="scientific">Phialocephala subalpina</name>
    <dbReference type="NCBI Taxonomy" id="576137"/>
    <lineage>
        <taxon>Eukaryota</taxon>
        <taxon>Fungi</taxon>
        <taxon>Dikarya</taxon>
        <taxon>Ascomycota</taxon>
        <taxon>Pezizomycotina</taxon>
        <taxon>Leotiomycetes</taxon>
        <taxon>Helotiales</taxon>
        <taxon>Mollisiaceae</taxon>
        <taxon>Phialocephala</taxon>
        <taxon>Phialocephala fortinii species complex</taxon>
    </lineage>
</organism>
<dbReference type="OrthoDB" id="43654at2759"/>